<reference evidence="1" key="1">
    <citation type="submission" date="2023-03" db="EMBL/GenBank/DDBJ databases">
        <title>Massive genome expansion in bonnet fungi (Mycena s.s.) driven by repeated elements and novel gene families across ecological guilds.</title>
        <authorList>
            <consortium name="Lawrence Berkeley National Laboratory"/>
            <person name="Harder C.B."/>
            <person name="Miyauchi S."/>
            <person name="Viragh M."/>
            <person name="Kuo A."/>
            <person name="Thoen E."/>
            <person name="Andreopoulos B."/>
            <person name="Lu D."/>
            <person name="Skrede I."/>
            <person name="Drula E."/>
            <person name="Henrissat B."/>
            <person name="Morin E."/>
            <person name="Kohler A."/>
            <person name="Barry K."/>
            <person name="LaButti K."/>
            <person name="Morin E."/>
            <person name="Salamov A."/>
            <person name="Lipzen A."/>
            <person name="Mereny Z."/>
            <person name="Hegedus B."/>
            <person name="Baldrian P."/>
            <person name="Stursova M."/>
            <person name="Weitz H."/>
            <person name="Taylor A."/>
            <person name="Grigoriev I.V."/>
            <person name="Nagy L.G."/>
            <person name="Martin F."/>
            <person name="Kauserud H."/>
        </authorList>
    </citation>
    <scope>NUCLEOTIDE SEQUENCE</scope>
    <source>
        <strain evidence="1">CBHHK188m</strain>
    </source>
</reference>
<comment type="caution">
    <text evidence="1">The sequence shown here is derived from an EMBL/GenBank/DDBJ whole genome shotgun (WGS) entry which is preliminary data.</text>
</comment>
<proteinExistence type="predicted"/>
<accession>A0AAD7JME2</accession>
<protein>
    <submittedName>
        <fullName evidence="1">Uncharacterized protein</fullName>
    </submittedName>
</protein>
<dbReference type="Proteomes" id="UP001215280">
    <property type="component" value="Unassembled WGS sequence"/>
</dbReference>
<name>A0AAD7JME2_9AGAR</name>
<dbReference type="EMBL" id="JARJLG010000029">
    <property type="protein sequence ID" value="KAJ7767974.1"/>
    <property type="molecule type" value="Genomic_DNA"/>
</dbReference>
<evidence type="ECO:0000313" key="2">
    <source>
        <dbReference type="Proteomes" id="UP001215280"/>
    </source>
</evidence>
<sequence>MRAHSCWMIFRSRTLARTRWSLSHRICAVQLLTRGSNLTNRSIYRIQGRVVKVESRPVCNDGLPRACLIDSWRIFFHKLGPPAGWPLSLRMERRSPV</sequence>
<organism evidence="1 2">
    <name type="scientific">Mycena maculata</name>
    <dbReference type="NCBI Taxonomy" id="230809"/>
    <lineage>
        <taxon>Eukaryota</taxon>
        <taxon>Fungi</taxon>
        <taxon>Dikarya</taxon>
        <taxon>Basidiomycota</taxon>
        <taxon>Agaricomycotina</taxon>
        <taxon>Agaricomycetes</taxon>
        <taxon>Agaricomycetidae</taxon>
        <taxon>Agaricales</taxon>
        <taxon>Marasmiineae</taxon>
        <taxon>Mycenaceae</taxon>
        <taxon>Mycena</taxon>
    </lineage>
</organism>
<gene>
    <name evidence="1" type="ORF">DFH07DRAFT_313296</name>
</gene>
<dbReference type="AlphaFoldDB" id="A0AAD7JME2"/>
<keyword evidence="2" id="KW-1185">Reference proteome</keyword>
<evidence type="ECO:0000313" key="1">
    <source>
        <dbReference type="EMBL" id="KAJ7767974.1"/>
    </source>
</evidence>